<accession>A0A835WN07</accession>
<evidence type="ECO:0000256" key="1">
    <source>
        <dbReference type="ARBA" id="ARBA00004496"/>
    </source>
</evidence>
<feature type="domain" description="NAA35-like TPR repeats" evidence="6">
    <location>
        <begin position="442"/>
        <end position="782"/>
    </location>
</feature>
<dbReference type="InterPro" id="IPR057983">
    <property type="entry name" value="NAA35-like_N"/>
</dbReference>
<reference evidence="7" key="1">
    <citation type="journal article" date="2020" name="bioRxiv">
        <title>Comparative genomics of Chlamydomonas.</title>
        <authorList>
            <person name="Craig R.J."/>
            <person name="Hasan A.R."/>
            <person name="Ness R.W."/>
            <person name="Keightley P.D."/>
        </authorList>
    </citation>
    <scope>NUCLEOTIDE SEQUENCE</scope>
    <source>
        <strain evidence="7">CCAP 11/173</strain>
    </source>
</reference>
<evidence type="ECO:0000259" key="6">
    <source>
        <dbReference type="Pfam" id="PF25789"/>
    </source>
</evidence>
<feature type="region of interest" description="Disordered" evidence="4">
    <location>
        <begin position="242"/>
        <end position="279"/>
    </location>
</feature>
<feature type="region of interest" description="Disordered" evidence="4">
    <location>
        <begin position="575"/>
        <end position="597"/>
    </location>
</feature>
<dbReference type="GO" id="GO:0031417">
    <property type="term" value="C:NatC complex"/>
    <property type="evidence" value="ECO:0007669"/>
    <property type="project" value="InterPro"/>
</dbReference>
<sequence length="801" mass="85176">MIHGEAFSLFEAMSALEAGNPKMDAAASPAADRPTLEALLADLESTAPLAELSDAGLLAALDQLLAMEASWHTGSSAMQTVYACLYMLRIDRVKEHDSTVARALYAFCRALQCHCASVRDLIIKGGVCEEEDMNLMVGGIPFEPPEGADAEALAALDAAIAEQAALARAAEEARLTGSSSSDSSGSSNGGAVHAAVGLRLQLRRALHLGLRQAGSDDPAEVVASAAHFSEARELLPKIRESASLASPPPPPPPQANGSAAPAAAASTSGKKQPAPLPSLPPGFYVDANRHLLGPAPPRQVQIMSLTDSLSYFDRLLDHLALAVVVSENAWDYRSLQLHVWRFSRLQPAVVARSLLHWLISPDRWQNIRTSEEASSSSAGASAGTGGAGRGRGGKGGRGGKAGAAAGSSNGTPAQPPLPAWVPSKAMIAGACRVAVKPGLPEEVDMFLEQAVIAASNWFQALLMNRCRCRRRLRRCLEDWLNMFHHGFNADVLPAFHDHLRAGGWHWRPIEGAEDQGPFSTWVEYETAATMLHHLLMGFELDLYEPREYDMIVWYCDYLCSQAVSTGKELVMRAPQPQPPQLPGGLGGGGRGAGGRGGRGLGRGLGSNKDAAAAALALARYEKSMAQYRYELVELEAFQLMCSGLVRLLVGLRLAGSIPEPPFPPPFNGGAQRFDQRFGSFFALVRPVPLSHAEFVESMNPGDRDARFLFSLAARAFAEARTRCAALKTLAPCPEVAEGWVKGLDRAAALNQVVSGVLAAKAAEGGKIAWTSDFSHHPYFPAITLPKPTAAPAVAKEGAEKK</sequence>
<dbReference type="EMBL" id="JAEHOD010000012">
    <property type="protein sequence ID" value="KAG2449911.1"/>
    <property type="molecule type" value="Genomic_DNA"/>
</dbReference>
<dbReference type="PANTHER" id="PTHR21373">
    <property type="entry name" value="GLUCOSE REPRESSIBLE PROTEIN MAK10"/>
    <property type="match status" value="1"/>
</dbReference>
<evidence type="ECO:0000313" key="8">
    <source>
        <dbReference type="Proteomes" id="UP000613740"/>
    </source>
</evidence>
<keyword evidence="8" id="KW-1185">Reference proteome</keyword>
<proteinExistence type="inferred from homology"/>
<feature type="compositionally biased region" description="Low complexity" evidence="4">
    <location>
        <begin position="255"/>
        <end position="268"/>
    </location>
</feature>
<evidence type="ECO:0000256" key="3">
    <source>
        <dbReference type="ARBA" id="ARBA00022490"/>
    </source>
</evidence>
<evidence type="ECO:0000259" key="5">
    <source>
        <dbReference type="Pfam" id="PF04112"/>
    </source>
</evidence>
<keyword evidence="3" id="KW-0963">Cytoplasm</keyword>
<comment type="subcellular location">
    <subcellularLocation>
        <location evidence="1">Cytoplasm</location>
    </subcellularLocation>
</comment>
<feature type="region of interest" description="Disordered" evidence="4">
    <location>
        <begin position="369"/>
        <end position="417"/>
    </location>
</feature>
<comment type="caution">
    <text evidence="7">The sequence shown here is derived from an EMBL/GenBank/DDBJ whole genome shotgun (WGS) entry which is preliminary data.</text>
</comment>
<dbReference type="InterPro" id="IPR057982">
    <property type="entry name" value="TPR_NAA35"/>
</dbReference>
<dbReference type="OrthoDB" id="269405at2759"/>
<feature type="compositionally biased region" description="Gly residues" evidence="4">
    <location>
        <begin position="583"/>
        <end position="597"/>
    </location>
</feature>
<comment type="similarity">
    <text evidence="2">Belongs to the MAK10 family.</text>
</comment>
<organism evidence="7 8">
    <name type="scientific">Chlamydomonas schloesseri</name>
    <dbReference type="NCBI Taxonomy" id="2026947"/>
    <lineage>
        <taxon>Eukaryota</taxon>
        <taxon>Viridiplantae</taxon>
        <taxon>Chlorophyta</taxon>
        <taxon>core chlorophytes</taxon>
        <taxon>Chlorophyceae</taxon>
        <taxon>CS clade</taxon>
        <taxon>Chlamydomonadales</taxon>
        <taxon>Chlamydomonadaceae</taxon>
        <taxon>Chlamydomonas</taxon>
    </lineage>
</organism>
<dbReference type="AlphaFoldDB" id="A0A835WN07"/>
<evidence type="ECO:0000256" key="2">
    <source>
        <dbReference type="ARBA" id="ARBA00006289"/>
    </source>
</evidence>
<dbReference type="InterPro" id="IPR007244">
    <property type="entry name" value="Naa35_N"/>
</dbReference>
<evidence type="ECO:0000313" key="7">
    <source>
        <dbReference type="EMBL" id="KAG2449911.1"/>
    </source>
</evidence>
<gene>
    <name evidence="7" type="ORF">HYH02_000017</name>
</gene>
<feature type="compositionally biased region" description="Gly residues" evidence="4">
    <location>
        <begin position="382"/>
        <end position="401"/>
    </location>
</feature>
<dbReference type="PANTHER" id="PTHR21373:SF0">
    <property type="entry name" value="N-ALPHA-ACETYLTRANSFERASE 35, NATC AUXILIARY SUBUNIT"/>
    <property type="match status" value="1"/>
</dbReference>
<protein>
    <submittedName>
        <fullName evidence="7">Uncharacterized protein</fullName>
    </submittedName>
</protein>
<evidence type="ECO:0000256" key="4">
    <source>
        <dbReference type="SAM" id="MobiDB-lite"/>
    </source>
</evidence>
<feature type="domain" description="NAA35-like N-terminal" evidence="5">
    <location>
        <begin position="1"/>
        <end position="135"/>
    </location>
</feature>
<name>A0A835WN07_9CHLO</name>
<feature type="compositionally biased region" description="Low complexity" evidence="4">
    <location>
        <begin position="372"/>
        <end position="381"/>
    </location>
</feature>
<dbReference type="Pfam" id="PF04112">
    <property type="entry name" value="Mak10"/>
    <property type="match status" value="1"/>
</dbReference>
<dbReference type="Pfam" id="PF25789">
    <property type="entry name" value="TPR_NAA35"/>
    <property type="match status" value="1"/>
</dbReference>
<dbReference type="Proteomes" id="UP000613740">
    <property type="component" value="Unassembled WGS sequence"/>
</dbReference>